<feature type="domain" description="Pyrroline-5-carboxylate reductase catalytic N-terminal" evidence="2">
    <location>
        <begin position="5"/>
        <end position="93"/>
    </location>
</feature>
<dbReference type="OrthoDB" id="1523398at2"/>
<keyword evidence="1" id="KW-0560">Oxidoreductase</keyword>
<accession>A0A136PZ32</accession>
<evidence type="ECO:0000313" key="4">
    <source>
        <dbReference type="Proteomes" id="UP000070620"/>
    </source>
</evidence>
<comment type="caution">
    <text evidence="3">The sequence shown here is derived from an EMBL/GenBank/DDBJ whole genome shotgun (WGS) entry which is preliminary data.</text>
</comment>
<dbReference type="Proteomes" id="UP000070620">
    <property type="component" value="Unassembled WGS sequence"/>
</dbReference>
<evidence type="ECO:0000313" key="3">
    <source>
        <dbReference type="EMBL" id="KXK63729.1"/>
    </source>
</evidence>
<dbReference type="PANTHER" id="PTHR14239">
    <property type="entry name" value="DUDULIN-RELATED"/>
    <property type="match status" value="1"/>
</dbReference>
<sequence length="245" mass="25620">MTRTLGLIGSGAIGSAIARSAVGAGWHVVVSNSRGPQTLVDLVAELGPLARAATPAEAAEAADLVVSAIPLARYEQLPRAALAGKTVIDTMNYAPAFTGWSRPELDADELTSSELVQRFLAGSHVVKAFHNVNGRLLRELPRPAGAPDRTALPVTGDDPDAKKRVAELLDAIGFDAVDVGALAESWRVGPNTLLYFPAYVGEIPPGLSLPELQAWLATVPLNPVPAAEVARLAATTERQPAGFQL</sequence>
<dbReference type="InterPro" id="IPR028939">
    <property type="entry name" value="P5C_Rdtase_cat_N"/>
</dbReference>
<proteinExistence type="predicted"/>
<dbReference type="InterPro" id="IPR036291">
    <property type="entry name" value="NAD(P)-bd_dom_sf"/>
</dbReference>
<dbReference type="Pfam" id="PF03807">
    <property type="entry name" value="F420_oxidored"/>
    <property type="match status" value="1"/>
</dbReference>
<name>A0A136PZ32_9ACTN</name>
<protein>
    <submittedName>
        <fullName evidence="3">Oxidoreductase</fullName>
    </submittedName>
</protein>
<evidence type="ECO:0000256" key="1">
    <source>
        <dbReference type="ARBA" id="ARBA00023002"/>
    </source>
</evidence>
<dbReference type="InterPro" id="IPR051267">
    <property type="entry name" value="STEAP_metalloreductase"/>
</dbReference>
<keyword evidence="4" id="KW-1185">Reference proteome</keyword>
<evidence type="ECO:0000259" key="2">
    <source>
        <dbReference type="Pfam" id="PF03807"/>
    </source>
</evidence>
<dbReference type="RefSeq" id="WP_067359545.1">
    <property type="nucleotide sequence ID" value="NZ_JBIUBN010000010.1"/>
</dbReference>
<dbReference type="GO" id="GO:0016491">
    <property type="term" value="F:oxidoreductase activity"/>
    <property type="evidence" value="ECO:0007669"/>
    <property type="project" value="UniProtKB-KW"/>
</dbReference>
<dbReference type="EMBL" id="LRQV01000003">
    <property type="protein sequence ID" value="KXK63729.1"/>
    <property type="molecule type" value="Genomic_DNA"/>
</dbReference>
<dbReference type="SUPFAM" id="SSF51735">
    <property type="entry name" value="NAD(P)-binding Rossmann-fold domains"/>
    <property type="match status" value="1"/>
</dbReference>
<organism evidence="3 4">
    <name type="scientific">Micromonospora rosaria</name>
    <dbReference type="NCBI Taxonomy" id="47874"/>
    <lineage>
        <taxon>Bacteria</taxon>
        <taxon>Bacillati</taxon>
        <taxon>Actinomycetota</taxon>
        <taxon>Actinomycetes</taxon>
        <taxon>Micromonosporales</taxon>
        <taxon>Micromonosporaceae</taxon>
        <taxon>Micromonospora</taxon>
    </lineage>
</organism>
<gene>
    <name evidence="3" type="ORF">AWW66_01855</name>
</gene>
<reference evidence="3 4" key="1">
    <citation type="submission" date="2016-01" db="EMBL/GenBank/DDBJ databases">
        <title>Whole genome sequence and analysis of Micromonospora rosaria DSM 803, which can produce antibacterial substance rosamicin.</title>
        <authorList>
            <person name="Yang H."/>
            <person name="He X."/>
            <person name="Zhu D."/>
        </authorList>
    </citation>
    <scope>NUCLEOTIDE SEQUENCE [LARGE SCALE GENOMIC DNA]</scope>
    <source>
        <strain evidence="3 4">DSM 803</strain>
    </source>
</reference>
<dbReference type="Gene3D" id="3.40.50.720">
    <property type="entry name" value="NAD(P)-binding Rossmann-like Domain"/>
    <property type="match status" value="1"/>
</dbReference>
<dbReference type="AlphaFoldDB" id="A0A136PZ32"/>